<evidence type="ECO:0000256" key="1">
    <source>
        <dbReference type="ARBA" id="ARBA00001946"/>
    </source>
</evidence>
<evidence type="ECO:0000256" key="6">
    <source>
        <dbReference type="ARBA" id="ARBA00023229"/>
    </source>
</evidence>
<dbReference type="AlphaFoldDB" id="A0A2V3IG96"/>
<dbReference type="GO" id="GO:0004659">
    <property type="term" value="F:prenyltransferase activity"/>
    <property type="evidence" value="ECO:0007669"/>
    <property type="project" value="InterPro"/>
</dbReference>
<evidence type="ECO:0000256" key="4">
    <source>
        <dbReference type="ARBA" id="ARBA00022723"/>
    </source>
</evidence>
<dbReference type="GO" id="GO:0046872">
    <property type="term" value="F:metal ion binding"/>
    <property type="evidence" value="ECO:0007669"/>
    <property type="project" value="UniProtKB-KW"/>
</dbReference>
<evidence type="ECO:0000313" key="8">
    <source>
        <dbReference type="EMBL" id="PXF41072.1"/>
    </source>
</evidence>
<reference evidence="8 9" key="1">
    <citation type="journal article" date="2018" name="Mol. Biol. Evol.">
        <title>Analysis of the draft genome of the red seaweed Gracilariopsis chorda provides insights into genome size evolution in Rhodophyta.</title>
        <authorList>
            <person name="Lee J."/>
            <person name="Yang E.C."/>
            <person name="Graf L."/>
            <person name="Yang J.H."/>
            <person name="Qiu H."/>
            <person name="Zel Zion U."/>
            <person name="Chan C.X."/>
            <person name="Stephens T.G."/>
            <person name="Weber A.P.M."/>
            <person name="Boo G.H."/>
            <person name="Boo S.M."/>
            <person name="Kim K.M."/>
            <person name="Shin Y."/>
            <person name="Jung M."/>
            <person name="Lee S.J."/>
            <person name="Yim H.S."/>
            <person name="Lee J.H."/>
            <person name="Bhattacharya D."/>
            <person name="Yoon H.S."/>
        </authorList>
    </citation>
    <scope>NUCLEOTIDE SEQUENCE [LARGE SCALE GENOMIC DNA]</scope>
    <source>
        <strain evidence="8 9">SKKU-2015</strain>
        <tissue evidence="8">Whole body</tissue>
    </source>
</reference>
<dbReference type="Proteomes" id="UP000247409">
    <property type="component" value="Unassembled WGS sequence"/>
</dbReference>
<organism evidence="8 9">
    <name type="scientific">Gracilariopsis chorda</name>
    <dbReference type="NCBI Taxonomy" id="448386"/>
    <lineage>
        <taxon>Eukaryota</taxon>
        <taxon>Rhodophyta</taxon>
        <taxon>Florideophyceae</taxon>
        <taxon>Rhodymeniophycidae</taxon>
        <taxon>Gracilariales</taxon>
        <taxon>Gracilariaceae</taxon>
        <taxon>Gracilariopsis</taxon>
    </lineage>
</organism>
<comment type="caution">
    <text evidence="8">The sequence shown here is derived from an EMBL/GenBank/DDBJ whole genome shotgun (WGS) entry which is preliminary data.</text>
</comment>
<protein>
    <submittedName>
        <fullName evidence="8">Solanesyl-diphosphate synthase 1, mitochondrial</fullName>
    </submittedName>
</protein>
<dbReference type="STRING" id="448386.A0A2V3IG96"/>
<dbReference type="PANTHER" id="PTHR12001:SF69">
    <property type="entry name" value="ALL TRANS-POLYPRENYL-DIPHOSPHATE SYNTHASE PDSS1"/>
    <property type="match status" value="1"/>
</dbReference>
<dbReference type="EMBL" id="NBIV01000237">
    <property type="protein sequence ID" value="PXF41072.1"/>
    <property type="molecule type" value="Genomic_DNA"/>
</dbReference>
<dbReference type="CDD" id="cd00685">
    <property type="entry name" value="Trans_IPPS_HT"/>
    <property type="match status" value="1"/>
</dbReference>
<evidence type="ECO:0000256" key="5">
    <source>
        <dbReference type="ARBA" id="ARBA00022842"/>
    </source>
</evidence>
<accession>A0A2V3IG96</accession>
<keyword evidence="3 7" id="KW-0808">Transferase</keyword>
<dbReference type="OrthoDB" id="9927103at2759"/>
<dbReference type="SFLD" id="SFLDS00005">
    <property type="entry name" value="Isoprenoid_Synthase_Type_I"/>
    <property type="match status" value="1"/>
</dbReference>
<dbReference type="InterPro" id="IPR033749">
    <property type="entry name" value="Polyprenyl_synt_CS"/>
</dbReference>
<dbReference type="InterPro" id="IPR008949">
    <property type="entry name" value="Isoprenoid_synthase_dom_sf"/>
</dbReference>
<comment type="similarity">
    <text evidence="2 7">Belongs to the FPP/GGPP synthase family.</text>
</comment>
<dbReference type="GO" id="GO:0006744">
    <property type="term" value="P:ubiquinone biosynthetic process"/>
    <property type="evidence" value="ECO:0007669"/>
    <property type="project" value="TreeGrafter"/>
</dbReference>
<dbReference type="InterPro" id="IPR000092">
    <property type="entry name" value="Polyprenyl_synt"/>
</dbReference>
<keyword evidence="9" id="KW-1185">Reference proteome</keyword>
<dbReference type="SUPFAM" id="SSF48576">
    <property type="entry name" value="Terpenoid synthases"/>
    <property type="match status" value="1"/>
</dbReference>
<proteinExistence type="inferred from homology"/>
<name>A0A2V3IG96_9FLOR</name>
<dbReference type="Gene3D" id="1.10.600.10">
    <property type="entry name" value="Farnesyl Diphosphate Synthase"/>
    <property type="match status" value="1"/>
</dbReference>
<keyword evidence="5" id="KW-0460">Magnesium</keyword>
<dbReference type="Pfam" id="PF00348">
    <property type="entry name" value="polyprenyl_synt"/>
    <property type="match status" value="1"/>
</dbReference>
<evidence type="ECO:0000256" key="3">
    <source>
        <dbReference type="ARBA" id="ARBA00022679"/>
    </source>
</evidence>
<comment type="cofactor">
    <cofactor evidence="1">
        <name>Mg(2+)</name>
        <dbReference type="ChEBI" id="CHEBI:18420"/>
    </cofactor>
</comment>
<sequence>MQAFRSVLRASPCLRPNFLPDARFIAKLSTTQTRSDTWVPSLSRCIPGHSSSVDPFRLVSSDLEVMANSIRSTVSILQHPVLDAAAAHLLSLHGKRIRPIIVLLIAHSAAPLVAAPGAIAAQRNLAEITELIHAASLLHDDVIDVASTRRGERSVNAVFGNQLAVLAGDFLLARASVALARLRDCDVVELLSTVIEHLVRGEVIQMGNGSSFKRDENDLFEAYMSKTFFKTASLVANSCRAVTMLAGHTKEVADAAYNYGKDVGIAFQLMDDLLDIIGTADKLGKPVLNDLRQGHATAPVLYALQQFPELLPMIERRFNEEGDIETTLELVKRADGLTKTRELATEHILRAVDTVVQTLPANDYRSALVNLANFALTRER</sequence>
<dbReference type="PANTHER" id="PTHR12001">
    <property type="entry name" value="GERANYLGERANYL PYROPHOSPHATE SYNTHASE"/>
    <property type="match status" value="1"/>
</dbReference>
<keyword evidence="4" id="KW-0479">Metal-binding</keyword>
<dbReference type="GO" id="GO:1990234">
    <property type="term" value="C:transferase complex"/>
    <property type="evidence" value="ECO:0007669"/>
    <property type="project" value="TreeGrafter"/>
</dbReference>
<evidence type="ECO:0000313" key="9">
    <source>
        <dbReference type="Proteomes" id="UP000247409"/>
    </source>
</evidence>
<keyword evidence="6" id="KW-0414">Isoprene biosynthesis</keyword>
<gene>
    <name evidence="8" type="ORF">BWQ96_09212</name>
</gene>
<dbReference type="PROSITE" id="PS00444">
    <property type="entry name" value="POLYPRENYL_SYNTHASE_2"/>
    <property type="match status" value="1"/>
</dbReference>
<dbReference type="PROSITE" id="PS00723">
    <property type="entry name" value="POLYPRENYL_SYNTHASE_1"/>
    <property type="match status" value="1"/>
</dbReference>
<evidence type="ECO:0000256" key="7">
    <source>
        <dbReference type="RuleBase" id="RU004466"/>
    </source>
</evidence>
<dbReference type="GO" id="GO:0008299">
    <property type="term" value="P:isoprenoid biosynthetic process"/>
    <property type="evidence" value="ECO:0007669"/>
    <property type="project" value="UniProtKB-KW"/>
</dbReference>
<evidence type="ECO:0000256" key="2">
    <source>
        <dbReference type="ARBA" id="ARBA00006706"/>
    </source>
</evidence>